<organism evidence="2 3">
    <name type="scientific">Moraxella bovis</name>
    <dbReference type="NCBI Taxonomy" id="476"/>
    <lineage>
        <taxon>Bacteria</taxon>
        <taxon>Pseudomonadati</taxon>
        <taxon>Pseudomonadota</taxon>
        <taxon>Gammaproteobacteria</taxon>
        <taxon>Moraxellales</taxon>
        <taxon>Moraxellaceae</taxon>
        <taxon>Moraxella</taxon>
    </lineage>
</organism>
<protein>
    <submittedName>
        <fullName evidence="2">Phage tail protein</fullName>
    </submittedName>
</protein>
<evidence type="ECO:0000313" key="1">
    <source>
        <dbReference type="EMBL" id="UZA03509.1"/>
    </source>
</evidence>
<dbReference type="EMBL" id="CP087781">
    <property type="protein sequence ID" value="UZA51364.1"/>
    <property type="molecule type" value="Genomic_DNA"/>
</dbReference>
<dbReference type="Proteomes" id="UP001163632">
    <property type="component" value="Chromosome"/>
</dbReference>
<dbReference type="AlphaFoldDB" id="A0AAQ2SZ35"/>
<dbReference type="EMBL" id="CP087830">
    <property type="protein sequence ID" value="UZA03509.1"/>
    <property type="molecule type" value="Genomic_DNA"/>
</dbReference>
<dbReference type="Pfam" id="PF09684">
    <property type="entry name" value="Tail_P2_I"/>
    <property type="match status" value="1"/>
</dbReference>
<evidence type="ECO:0000313" key="2">
    <source>
        <dbReference type="EMBL" id="UZA51364.1"/>
    </source>
</evidence>
<dbReference type="InterPro" id="IPR006521">
    <property type="entry name" value="Tail_protein_I"/>
</dbReference>
<dbReference type="KEGG" id="mboi:DQF64_12710"/>
<dbReference type="Proteomes" id="UP001163283">
    <property type="component" value="Chromosome"/>
</dbReference>
<sequence length="201" mass="22982">MANSHLNGLVTDSVLPSPLQNQRFLVLESLLKRLDSLPPFALIMLIDITPKSALTAFADQFSLFGDGWEFAHSDDEQRELIKGTIQIHRHKGTPWAIKRTLALLGFGDCELEERFGYYTHDRTISHDRTRHYGYGGHWTYYRLIMQKPISKADAENIRALLADVAPLRCKLASIHLKNLKHDRTINHNGAVRYNGVIAQWH</sequence>
<reference evidence="2 3" key="1">
    <citation type="journal article" date="2022" name="BMC Microbiol.">
        <title>Whole genome sequencing of Moraxella bovis strains from North America reveals two genotypes with different genetic determinants.</title>
        <authorList>
            <person name="Wynn E.L."/>
            <person name="Hille M.M."/>
            <person name="Loy J.D."/>
            <person name="Schuller G."/>
            <person name="Kuhn K.L."/>
            <person name="Dickey A.M."/>
            <person name="Bono J.L."/>
            <person name="Clawson M.L."/>
        </authorList>
    </citation>
    <scope>NUCLEOTIDE SEQUENCE [LARGE SCALE GENOMIC DNA]</scope>
    <source>
        <strain evidence="1">SAM102599</strain>
        <strain evidence="2 3">SAM57978</strain>
    </source>
</reference>
<evidence type="ECO:0000313" key="4">
    <source>
        <dbReference type="Proteomes" id="UP001163632"/>
    </source>
</evidence>
<accession>A0AAQ2SZ35</accession>
<evidence type="ECO:0000313" key="3">
    <source>
        <dbReference type="Proteomes" id="UP001163283"/>
    </source>
</evidence>
<dbReference type="RefSeq" id="WP_078274837.1">
    <property type="nucleotide sequence ID" value="NZ_CP030241.1"/>
</dbReference>
<proteinExistence type="predicted"/>
<gene>
    <name evidence="1" type="ORF">LP092_01715</name>
    <name evidence="2" type="ORF">LP129_12890</name>
</gene>
<dbReference type="GeneID" id="77189652"/>
<keyword evidence="4" id="KW-1185">Reference proteome</keyword>
<name>A0AAQ2SZ35_MORBO</name>